<dbReference type="RefSeq" id="WP_235252358.1">
    <property type="nucleotide sequence ID" value="NZ_JBBMFN010000011.1"/>
</dbReference>
<dbReference type="Gene3D" id="1.10.1070.20">
    <property type="match status" value="1"/>
</dbReference>
<evidence type="ECO:0008006" key="3">
    <source>
        <dbReference type="Google" id="ProtNLM"/>
    </source>
</evidence>
<protein>
    <recommendedName>
        <fullName evidence="3">HipA-like C-terminal domain-containing protein</fullName>
    </recommendedName>
</protein>
<dbReference type="Proteomes" id="UP001465426">
    <property type="component" value="Unassembled WGS sequence"/>
</dbReference>
<evidence type="ECO:0000313" key="2">
    <source>
        <dbReference type="Proteomes" id="UP001465426"/>
    </source>
</evidence>
<sequence>MLKDISDWELVGYGGKSTLEKEELRSPNRIDYLIKYPREFDEGVSWEDLTELIAAKIGTLCGLEMMKVEMVIRKGKRGCLLRNFVKEHNAMMAEEGGSLLPSLVDGYHELLESPLKNIELIEYGFKFMEKFPYWSAMKSEFINLQLFDVLIGNQDRHPFNWFYIQE</sequence>
<evidence type="ECO:0000313" key="1">
    <source>
        <dbReference type="EMBL" id="MEQ2465354.1"/>
    </source>
</evidence>
<dbReference type="EMBL" id="JBBMFN010000011">
    <property type="protein sequence ID" value="MEQ2465354.1"/>
    <property type="molecule type" value="Genomic_DNA"/>
</dbReference>
<reference evidence="1 2" key="1">
    <citation type="submission" date="2024-03" db="EMBL/GenBank/DDBJ databases">
        <title>Human intestinal bacterial collection.</title>
        <authorList>
            <person name="Pauvert C."/>
            <person name="Hitch T.C.A."/>
            <person name="Clavel T."/>
        </authorList>
    </citation>
    <scope>NUCLEOTIDE SEQUENCE [LARGE SCALE GENOMIC DNA]</scope>
    <source>
        <strain evidence="1 2">CLA-SR-H024</strain>
    </source>
</reference>
<proteinExistence type="predicted"/>
<accession>A0ABV1EW63</accession>
<keyword evidence="2" id="KW-1185">Reference proteome</keyword>
<comment type="caution">
    <text evidence="1">The sequence shown here is derived from an EMBL/GenBank/DDBJ whole genome shotgun (WGS) entry which is preliminary data.</text>
</comment>
<organism evidence="1 2">
    <name type="scientific">Niallia hominis</name>
    <dbReference type="NCBI Taxonomy" id="3133173"/>
    <lineage>
        <taxon>Bacteria</taxon>
        <taxon>Bacillati</taxon>
        <taxon>Bacillota</taxon>
        <taxon>Bacilli</taxon>
        <taxon>Bacillales</taxon>
        <taxon>Bacillaceae</taxon>
        <taxon>Niallia</taxon>
    </lineage>
</organism>
<name>A0ABV1EW63_9BACI</name>
<gene>
    <name evidence="1" type="ORF">WMO63_06680</name>
</gene>